<dbReference type="RefSeq" id="XP_041291729.1">
    <property type="nucleotide sequence ID" value="XM_041433802.1"/>
</dbReference>
<dbReference type="Proteomes" id="UP000823399">
    <property type="component" value="Unassembled WGS sequence"/>
</dbReference>
<dbReference type="EMBL" id="JABBWM010000034">
    <property type="protein sequence ID" value="KAG2106701.1"/>
    <property type="molecule type" value="Genomic_DNA"/>
</dbReference>
<comment type="caution">
    <text evidence="2">The sequence shown here is derived from an EMBL/GenBank/DDBJ whole genome shotgun (WGS) entry which is preliminary data.</text>
</comment>
<dbReference type="OrthoDB" id="2693510at2759"/>
<feature type="compositionally biased region" description="Low complexity" evidence="1">
    <location>
        <begin position="34"/>
        <end position="43"/>
    </location>
</feature>
<protein>
    <submittedName>
        <fullName evidence="2">Uncharacterized protein</fullName>
    </submittedName>
</protein>
<keyword evidence="3" id="KW-1185">Reference proteome</keyword>
<feature type="compositionally biased region" description="Polar residues" evidence="1">
    <location>
        <begin position="80"/>
        <end position="96"/>
    </location>
</feature>
<organism evidence="2 3">
    <name type="scientific">Suillus discolor</name>
    <dbReference type="NCBI Taxonomy" id="1912936"/>
    <lineage>
        <taxon>Eukaryota</taxon>
        <taxon>Fungi</taxon>
        <taxon>Dikarya</taxon>
        <taxon>Basidiomycota</taxon>
        <taxon>Agaricomycotina</taxon>
        <taxon>Agaricomycetes</taxon>
        <taxon>Agaricomycetidae</taxon>
        <taxon>Boletales</taxon>
        <taxon>Suillineae</taxon>
        <taxon>Suillaceae</taxon>
        <taxon>Suillus</taxon>
    </lineage>
</organism>
<feature type="compositionally biased region" description="Basic and acidic residues" evidence="1">
    <location>
        <begin position="18"/>
        <end position="30"/>
    </location>
</feature>
<reference evidence="2" key="1">
    <citation type="journal article" date="2020" name="New Phytol.">
        <title>Comparative genomics reveals dynamic genome evolution in host specialist ectomycorrhizal fungi.</title>
        <authorList>
            <person name="Lofgren L.A."/>
            <person name="Nguyen N.H."/>
            <person name="Vilgalys R."/>
            <person name="Ruytinx J."/>
            <person name="Liao H.L."/>
            <person name="Branco S."/>
            <person name="Kuo A."/>
            <person name="LaButti K."/>
            <person name="Lipzen A."/>
            <person name="Andreopoulos W."/>
            <person name="Pangilinan J."/>
            <person name="Riley R."/>
            <person name="Hundley H."/>
            <person name="Na H."/>
            <person name="Barry K."/>
            <person name="Grigoriev I.V."/>
            <person name="Stajich J.E."/>
            <person name="Kennedy P.G."/>
        </authorList>
    </citation>
    <scope>NUCLEOTIDE SEQUENCE</scope>
    <source>
        <strain evidence="2">FC423</strain>
    </source>
</reference>
<evidence type="ECO:0000313" key="2">
    <source>
        <dbReference type="EMBL" id="KAG2106701.1"/>
    </source>
</evidence>
<dbReference type="AlphaFoldDB" id="A0A9P7F690"/>
<evidence type="ECO:0000256" key="1">
    <source>
        <dbReference type="SAM" id="MobiDB-lite"/>
    </source>
</evidence>
<feature type="region of interest" description="Disordered" evidence="1">
    <location>
        <begin position="68"/>
        <end position="113"/>
    </location>
</feature>
<proteinExistence type="predicted"/>
<dbReference type="GeneID" id="64696061"/>
<gene>
    <name evidence="2" type="ORF">F5147DRAFT_653674</name>
</gene>
<evidence type="ECO:0000313" key="3">
    <source>
        <dbReference type="Proteomes" id="UP000823399"/>
    </source>
</evidence>
<sequence length="226" mass="24716">MDENNPSQKKCWGRPKPSHSDHHLVEERGRMTASPNPSSLSPSRNGSHERRSGSVFKLFGKVTKCFARSAQQPPNPEPTAASSSLQGTQPVQSSKDLTPPTLEPDCEQSSNSGIVEVEHLDPKFVRKRIANANKGLAGTRQVPRILQDASSVTNNLPFASDTINTFSVLLKPLKAFNSIASMIANVQTIYVSSVHPYAKVALSIFTCASNVGLFLDHRRGRLTKLW</sequence>
<feature type="region of interest" description="Disordered" evidence="1">
    <location>
        <begin position="1"/>
        <end position="54"/>
    </location>
</feature>
<name>A0A9P7F690_9AGAM</name>
<accession>A0A9P7F690</accession>